<evidence type="ECO:0000313" key="2">
    <source>
        <dbReference type="Proteomes" id="UP000635477"/>
    </source>
</evidence>
<dbReference type="OrthoDB" id="412402at2759"/>
<protein>
    <recommendedName>
        <fullName evidence="3">Amidoligase enzyme</fullName>
    </recommendedName>
</protein>
<dbReference type="Proteomes" id="UP000635477">
    <property type="component" value="Unassembled WGS sequence"/>
</dbReference>
<evidence type="ECO:0000313" key="1">
    <source>
        <dbReference type="EMBL" id="KAF4977992.1"/>
    </source>
</evidence>
<dbReference type="AlphaFoldDB" id="A0A8H4UJL2"/>
<dbReference type="InterPro" id="IPR022025">
    <property type="entry name" value="Amidoligase_2"/>
</dbReference>
<name>A0A8H4UJL2_9HYPO</name>
<accession>A0A8H4UJL2</accession>
<dbReference type="PANTHER" id="PTHR36847">
    <property type="entry name" value="AMIDOLIGASE ENZYME"/>
    <property type="match status" value="1"/>
</dbReference>
<proteinExistence type="predicted"/>
<gene>
    <name evidence="1" type="ORF">FZEAL_5557</name>
</gene>
<comment type="caution">
    <text evidence="1">The sequence shown here is derived from an EMBL/GenBank/DDBJ whole genome shotgun (WGS) entry which is preliminary data.</text>
</comment>
<organism evidence="1 2">
    <name type="scientific">Fusarium zealandicum</name>
    <dbReference type="NCBI Taxonomy" id="1053134"/>
    <lineage>
        <taxon>Eukaryota</taxon>
        <taxon>Fungi</taxon>
        <taxon>Dikarya</taxon>
        <taxon>Ascomycota</taxon>
        <taxon>Pezizomycotina</taxon>
        <taxon>Sordariomycetes</taxon>
        <taxon>Hypocreomycetidae</taxon>
        <taxon>Hypocreales</taxon>
        <taxon>Nectriaceae</taxon>
        <taxon>Fusarium</taxon>
        <taxon>Fusarium staphyleae species complex</taxon>
    </lineage>
</organism>
<sequence length="411" mass="45876">MPSPTWQGITFGIELEFMTPCPNTKALWRASAPAAAARLHIAELLARQTSLPVACKCTHPESDACCICHGAMKKVMYNDVYIVSPLGVQVAPGSQLENNYFLLTTEFLDSRHPLNVTRNWPGVEISTPIFLSGELRAGLPTVKTVLDTLRNSADTEITADESCGLHVHVGVESGMNVVLAKKIITLVMLLEDTLLLRLVSPTRLGNDYARPINQSSAVVLEPWPISQNDEGLNSHVPPAAAIEPGLWNNKNPQHLHRVLEKLWSAPNLQELSRLIRKETISRCALALSLRDHSGKSKWNRLSGSFENTPTTIEFRYAQMSFDIQFLRNWVEVVARIVELAQAGPAGFKKCFSKICEIQYKAGKEGKPAWEMLLKSVLNLGHRVPEWQNQFAKYKRGEVFSHLDNNMLLRPL</sequence>
<reference evidence="1" key="2">
    <citation type="submission" date="2020-05" db="EMBL/GenBank/DDBJ databases">
        <authorList>
            <person name="Kim H.-S."/>
            <person name="Proctor R.H."/>
            <person name="Brown D.W."/>
        </authorList>
    </citation>
    <scope>NUCLEOTIDE SEQUENCE</scope>
    <source>
        <strain evidence="1">NRRL 22465</strain>
    </source>
</reference>
<keyword evidence="2" id="KW-1185">Reference proteome</keyword>
<reference evidence="1" key="1">
    <citation type="journal article" date="2020" name="BMC Genomics">
        <title>Correction to: Identification and distribution of gene clusters required for synthesis of sphingolipid metabolism inhibitors in diverse species of the filamentous fungus Fusarium.</title>
        <authorList>
            <person name="Kim H.S."/>
            <person name="Lohmar J.M."/>
            <person name="Busman M."/>
            <person name="Brown D.W."/>
            <person name="Naumann T.A."/>
            <person name="Divon H.H."/>
            <person name="Lysoe E."/>
            <person name="Uhlig S."/>
            <person name="Proctor R.H."/>
        </authorList>
    </citation>
    <scope>NUCLEOTIDE SEQUENCE</scope>
    <source>
        <strain evidence="1">NRRL 22465</strain>
    </source>
</reference>
<dbReference type="EMBL" id="JABEYC010000403">
    <property type="protein sequence ID" value="KAF4977992.1"/>
    <property type="molecule type" value="Genomic_DNA"/>
</dbReference>
<dbReference type="Pfam" id="PF12224">
    <property type="entry name" value="Amidoligase_2"/>
    <property type="match status" value="1"/>
</dbReference>
<evidence type="ECO:0008006" key="3">
    <source>
        <dbReference type="Google" id="ProtNLM"/>
    </source>
</evidence>
<dbReference type="PANTHER" id="PTHR36847:SF1">
    <property type="entry name" value="AMIDOLIGASE ENZYME"/>
    <property type="match status" value="1"/>
</dbReference>